<evidence type="ECO:0000313" key="4">
    <source>
        <dbReference type="Proteomes" id="UP000315295"/>
    </source>
</evidence>
<dbReference type="SMART" id="SM01163">
    <property type="entry name" value="DUF1785"/>
    <property type="match status" value="1"/>
</dbReference>
<dbReference type="STRING" id="106549.A0A540M5J6"/>
<gene>
    <name evidence="3" type="ORF">C1H46_020561</name>
</gene>
<sequence>MKEFVVKLAETDGRQGSAAADPNRRGREFKVALKLASKHDLYQLQQSLRTGQHESPQDAVQVRDVVLRATPDEKYTVGGRSYFTIEHWQKGDLGEGLEYWRGFYQSLRPTQYGFWLKPLLIRNQQVEKALKGFKVALSCRDNRSYKITGVSVEPLSKLMRDREFKVTIKLAFDSNQSNTTDDVWQPPTEISGIFQQPPTKPTPSRLAATDQAQPKSFGSKRLRQNQLEGCPEETI</sequence>
<name>A0A540M5J6_MALBA</name>
<evidence type="ECO:0000256" key="1">
    <source>
        <dbReference type="SAM" id="MobiDB-lite"/>
    </source>
</evidence>
<organism evidence="3 4">
    <name type="scientific">Malus baccata</name>
    <name type="common">Siberian crab apple</name>
    <name type="synonym">Pyrus baccata</name>
    <dbReference type="NCBI Taxonomy" id="106549"/>
    <lineage>
        <taxon>Eukaryota</taxon>
        <taxon>Viridiplantae</taxon>
        <taxon>Streptophyta</taxon>
        <taxon>Embryophyta</taxon>
        <taxon>Tracheophyta</taxon>
        <taxon>Spermatophyta</taxon>
        <taxon>Magnoliopsida</taxon>
        <taxon>eudicotyledons</taxon>
        <taxon>Gunneridae</taxon>
        <taxon>Pentapetalae</taxon>
        <taxon>rosids</taxon>
        <taxon>fabids</taxon>
        <taxon>Rosales</taxon>
        <taxon>Rosaceae</taxon>
        <taxon>Amygdaloideae</taxon>
        <taxon>Maleae</taxon>
        <taxon>Malus</taxon>
    </lineage>
</organism>
<evidence type="ECO:0000259" key="2">
    <source>
        <dbReference type="SMART" id="SM01163"/>
    </source>
</evidence>
<reference evidence="3 4" key="1">
    <citation type="journal article" date="2019" name="G3 (Bethesda)">
        <title>Sequencing of a Wild Apple (Malus baccata) Genome Unravels the Differences Between Cultivated and Wild Apple Species Regarding Disease Resistance and Cold Tolerance.</title>
        <authorList>
            <person name="Chen X."/>
        </authorList>
    </citation>
    <scope>NUCLEOTIDE SEQUENCE [LARGE SCALE GENOMIC DNA]</scope>
    <source>
        <strain evidence="4">cv. Shandingzi</strain>
        <tissue evidence="3">Leaves</tissue>
    </source>
</reference>
<dbReference type="SUPFAM" id="SSF101690">
    <property type="entry name" value="PAZ domain"/>
    <property type="match status" value="1"/>
</dbReference>
<feature type="domain" description="Argonaute linker 1" evidence="2">
    <location>
        <begin position="76"/>
        <end position="117"/>
    </location>
</feature>
<dbReference type="InterPro" id="IPR036085">
    <property type="entry name" value="PAZ_dom_sf"/>
</dbReference>
<protein>
    <recommendedName>
        <fullName evidence="2">Argonaute linker 1 domain-containing protein</fullName>
    </recommendedName>
</protein>
<dbReference type="Proteomes" id="UP000315295">
    <property type="component" value="Unassembled WGS sequence"/>
</dbReference>
<keyword evidence="4" id="KW-1185">Reference proteome</keyword>
<dbReference type="AlphaFoldDB" id="A0A540M5J6"/>
<feature type="region of interest" description="Disordered" evidence="1">
    <location>
        <begin position="176"/>
        <end position="235"/>
    </location>
</feature>
<accession>A0A540M5J6</accession>
<dbReference type="Pfam" id="PF08699">
    <property type="entry name" value="ArgoL1"/>
    <property type="match status" value="1"/>
</dbReference>
<comment type="caution">
    <text evidence="3">The sequence shown here is derived from an EMBL/GenBank/DDBJ whole genome shotgun (WGS) entry which is preliminary data.</text>
</comment>
<dbReference type="EMBL" id="VIEB01000357">
    <property type="protein sequence ID" value="TQD93789.1"/>
    <property type="molecule type" value="Genomic_DNA"/>
</dbReference>
<dbReference type="InterPro" id="IPR014811">
    <property type="entry name" value="ArgoL1"/>
</dbReference>
<proteinExistence type="predicted"/>
<evidence type="ECO:0000313" key="3">
    <source>
        <dbReference type="EMBL" id="TQD93789.1"/>
    </source>
</evidence>
<dbReference type="PANTHER" id="PTHR22891">
    <property type="entry name" value="EUKARYOTIC TRANSLATION INITIATION FACTOR 2C"/>
    <property type="match status" value="1"/>
</dbReference>